<feature type="transmembrane region" description="Helical" evidence="17">
    <location>
        <begin position="592"/>
        <end position="615"/>
    </location>
</feature>
<dbReference type="SMART" id="SM00303">
    <property type="entry name" value="GPS"/>
    <property type="match status" value="1"/>
</dbReference>
<proteinExistence type="inferred from homology"/>
<organism evidence="20 21">
    <name type="scientific">Menidia menidia</name>
    <name type="common">Atlantic silverside</name>
    <dbReference type="NCBI Taxonomy" id="238744"/>
    <lineage>
        <taxon>Eukaryota</taxon>
        <taxon>Metazoa</taxon>
        <taxon>Chordata</taxon>
        <taxon>Craniata</taxon>
        <taxon>Vertebrata</taxon>
        <taxon>Euteleostomi</taxon>
        <taxon>Actinopterygii</taxon>
        <taxon>Neopterygii</taxon>
        <taxon>Teleostei</taxon>
        <taxon>Neoteleostei</taxon>
        <taxon>Acanthomorphata</taxon>
        <taxon>Ovalentaria</taxon>
        <taxon>Atherinomorphae</taxon>
        <taxon>Atheriniformes</taxon>
        <taxon>Atherinopsidae</taxon>
        <taxon>Menidiinae</taxon>
        <taxon>Menidia</taxon>
    </lineage>
</organism>
<dbReference type="FunFam" id="2.60.220.50:FF:000003">
    <property type="entry name" value="adhesion G-protein coupled receptor G2 isoform X2"/>
    <property type="match status" value="1"/>
</dbReference>
<evidence type="ECO:0000256" key="11">
    <source>
        <dbReference type="ARBA" id="ARBA00023170"/>
    </source>
</evidence>
<accession>A0A8S4AJP3</accession>
<comment type="caution">
    <text evidence="20">The sequence shown here is derived from an EMBL/GenBank/DDBJ whole genome shotgun (WGS) entry which is preliminary data.</text>
</comment>
<evidence type="ECO:0000256" key="4">
    <source>
        <dbReference type="ARBA" id="ARBA00022553"/>
    </source>
</evidence>
<evidence type="ECO:0000259" key="19">
    <source>
        <dbReference type="PROSITE" id="PS50261"/>
    </source>
</evidence>
<evidence type="ECO:0000256" key="6">
    <source>
        <dbReference type="ARBA" id="ARBA00022729"/>
    </source>
</evidence>
<protein>
    <recommendedName>
        <fullName evidence="14">Adhesion G-protein coupled receptor G2</fullName>
    </recommendedName>
    <alternativeName>
        <fullName evidence="15">G-protein coupled receptor 64</fullName>
    </alternativeName>
</protein>
<dbReference type="PANTHER" id="PTHR12011:SF264">
    <property type="entry name" value="ADHESION G-PROTEIN COUPLED RECEPTOR G2"/>
    <property type="match status" value="1"/>
</dbReference>
<dbReference type="Proteomes" id="UP000677803">
    <property type="component" value="Unassembled WGS sequence"/>
</dbReference>
<evidence type="ECO:0000256" key="17">
    <source>
        <dbReference type="SAM" id="Phobius"/>
    </source>
</evidence>
<evidence type="ECO:0000256" key="10">
    <source>
        <dbReference type="ARBA" id="ARBA00023157"/>
    </source>
</evidence>
<dbReference type="Pfam" id="PF01825">
    <property type="entry name" value="GPS"/>
    <property type="match status" value="1"/>
</dbReference>
<evidence type="ECO:0000313" key="21">
    <source>
        <dbReference type="Proteomes" id="UP000677803"/>
    </source>
</evidence>
<evidence type="ECO:0000256" key="8">
    <source>
        <dbReference type="ARBA" id="ARBA00023040"/>
    </source>
</evidence>
<dbReference type="Pfam" id="PF26574">
    <property type="entry name" value="GAIN_ADGRG2"/>
    <property type="match status" value="1"/>
</dbReference>
<evidence type="ECO:0000313" key="20">
    <source>
        <dbReference type="EMBL" id="CAG5874195.1"/>
    </source>
</evidence>
<comment type="similarity">
    <text evidence="2">Belongs to the G-protein coupled receptor 2 family. Adhesion G-protein coupled receptor (ADGR) subfamily.</text>
</comment>
<keyword evidence="5 17" id="KW-0812">Transmembrane</keyword>
<dbReference type="PROSITE" id="PS00650">
    <property type="entry name" value="G_PROTEIN_RECEP_F2_2"/>
    <property type="match status" value="1"/>
</dbReference>
<dbReference type="PANTHER" id="PTHR12011">
    <property type="entry name" value="ADHESION G-PROTEIN COUPLED RECEPTOR"/>
    <property type="match status" value="1"/>
</dbReference>
<dbReference type="AlphaFoldDB" id="A0A8S4AJP3"/>
<dbReference type="FunFam" id="1.20.1070.10:FF:000043">
    <property type="entry name" value="adhesion G-protein coupled receptor G2 isoform X1"/>
    <property type="match status" value="1"/>
</dbReference>
<keyword evidence="3" id="KW-1003">Cell membrane</keyword>
<dbReference type="PRINTS" id="PR00249">
    <property type="entry name" value="GPCRSECRETIN"/>
</dbReference>
<dbReference type="GO" id="GO:0016324">
    <property type="term" value="C:apical plasma membrane"/>
    <property type="evidence" value="ECO:0007669"/>
    <property type="project" value="UniProtKB-SubCell"/>
</dbReference>
<dbReference type="InterPro" id="IPR017981">
    <property type="entry name" value="GPCR_2-like_7TM"/>
</dbReference>
<keyword evidence="13" id="KW-0807">Transducer</keyword>
<evidence type="ECO:0000256" key="15">
    <source>
        <dbReference type="ARBA" id="ARBA00083924"/>
    </source>
</evidence>
<dbReference type="InterPro" id="IPR058857">
    <property type="entry name" value="GAIN_ADGRG2/6"/>
</dbReference>
<evidence type="ECO:0000256" key="1">
    <source>
        <dbReference type="ARBA" id="ARBA00004424"/>
    </source>
</evidence>
<dbReference type="Pfam" id="PF00002">
    <property type="entry name" value="7tm_2"/>
    <property type="match status" value="1"/>
</dbReference>
<dbReference type="GO" id="GO:0007166">
    <property type="term" value="P:cell surface receptor signaling pathway"/>
    <property type="evidence" value="ECO:0007669"/>
    <property type="project" value="InterPro"/>
</dbReference>
<name>A0A8S4AJP3_9TELE</name>
<evidence type="ECO:0000256" key="5">
    <source>
        <dbReference type="ARBA" id="ARBA00022692"/>
    </source>
</evidence>
<feature type="transmembrane region" description="Helical" evidence="17">
    <location>
        <begin position="759"/>
        <end position="781"/>
    </location>
</feature>
<gene>
    <name evidence="20" type="ORF">MMEN_LOCUS5212</name>
</gene>
<evidence type="ECO:0000256" key="13">
    <source>
        <dbReference type="ARBA" id="ARBA00023224"/>
    </source>
</evidence>
<keyword evidence="9 17" id="KW-0472">Membrane</keyword>
<comment type="subcellular location">
    <subcellularLocation>
        <location evidence="1">Apical cell membrane</location>
        <topology evidence="1">Multi-pass membrane protein</topology>
    </subcellularLocation>
</comment>
<keyword evidence="21" id="KW-1185">Reference proteome</keyword>
<keyword evidence="11" id="KW-0675">Receptor</keyword>
<dbReference type="GO" id="GO:0004930">
    <property type="term" value="F:G protein-coupled receptor activity"/>
    <property type="evidence" value="ECO:0007669"/>
    <property type="project" value="UniProtKB-KW"/>
</dbReference>
<dbReference type="InterPro" id="IPR000203">
    <property type="entry name" value="GPS"/>
</dbReference>
<dbReference type="PROSITE" id="PS50221">
    <property type="entry name" value="GAIN_B"/>
    <property type="match status" value="1"/>
</dbReference>
<dbReference type="InterPro" id="IPR017983">
    <property type="entry name" value="GPCR_2_secretin-like_CS"/>
</dbReference>
<comment type="subunit">
    <text evidence="16">Heterodimer of 2 chains generated by proteolytic processing; the large extracellular N-terminal fragment and the membrane-bound C-terminal fragment predominantly remain associated and non-covalently linked. Interacts with CFTR.</text>
</comment>
<keyword evidence="4" id="KW-0597">Phosphoprotein</keyword>
<dbReference type="PROSITE" id="PS50261">
    <property type="entry name" value="G_PROTEIN_RECEP_F2_4"/>
    <property type="match status" value="1"/>
</dbReference>
<dbReference type="OrthoDB" id="10037534at2759"/>
<dbReference type="Gene3D" id="1.20.1070.10">
    <property type="entry name" value="Rhodopsin 7-helix transmembrane proteins"/>
    <property type="match status" value="1"/>
</dbReference>
<feature type="transmembrane region" description="Helical" evidence="17">
    <location>
        <begin position="557"/>
        <end position="580"/>
    </location>
</feature>
<reference evidence="20" key="1">
    <citation type="submission" date="2021-05" db="EMBL/GenBank/DDBJ databases">
        <authorList>
            <person name="Tigano A."/>
        </authorList>
    </citation>
    <scope>NUCLEOTIDE SEQUENCE</scope>
</reference>
<feature type="transmembrane region" description="Helical" evidence="17">
    <location>
        <begin position="787"/>
        <end position="810"/>
    </location>
</feature>
<evidence type="ECO:0000256" key="2">
    <source>
        <dbReference type="ARBA" id="ARBA00007343"/>
    </source>
</evidence>
<dbReference type="InterPro" id="IPR046338">
    <property type="entry name" value="GAIN_dom_sf"/>
</dbReference>
<evidence type="ECO:0000256" key="14">
    <source>
        <dbReference type="ARBA" id="ARBA00069918"/>
    </source>
</evidence>
<feature type="domain" description="G-protein coupled receptors family 2 profile 2" evidence="19">
    <location>
        <begin position="555"/>
        <end position="811"/>
    </location>
</feature>
<evidence type="ECO:0000256" key="12">
    <source>
        <dbReference type="ARBA" id="ARBA00023180"/>
    </source>
</evidence>
<keyword evidence="6" id="KW-0732">Signal</keyword>
<feature type="transmembrane region" description="Helical" evidence="17">
    <location>
        <begin position="627"/>
        <end position="650"/>
    </location>
</feature>
<feature type="transmembrane region" description="Helical" evidence="17">
    <location>
        <begin position="662"/>
        <end position="684"/>
    </location>
</feature>
<evidence type="ECO:0000256" key="16">
    <source>
        <dbReference type="ARBA" id="ARBA00093560"/>
    </source>
</evidence>
<dbReference type="EMBL" id="CAJRST010004446">
    <property type="protein sequence ID" value="CAG5874195.1"/>
    <property type="molecule type" value="Genomic_DNA"/>
</dbReference>
<feature type="domain" description="GAIN-B" evidence="18">
    <location>
        <begin position="389"/>
        <end position="545"/>
    </location>
</feature>
<feature type="transmembrane region" description="Helical" evidence="17">
    <location>
        <begin position="712"/>
        <end position="738"/>
    </location>
</feature>
<evidence type="ECO:0000256" key="7">
    <source>
        <dbReference type="ARBA" id="ARBA00022989"/>
    </source>
</evidence>
<dbReference type="InterPro" id="IPR000832">
    <property type="entry name" value="GPCR_2_secretin-like"/>
</dbReference>
<sequence length="916" mass="100176">MVLYSRNTKCFVVLHLSQRVRPCCILQKLCAASKDSTDIYVVGKKADRMPICGNVEVDDNPPQAQFKWLDSSLKHSEFCSETNKSDIKLCQNGTVVVVRLNEQCVVAMPTGNPNATTVQPSTTPMSVNGTSSIPNTTAETTQQNTTIVLNVTTATLNTTVNATTTTTLNTTVNATTTMTLNTTVNATTTPTLNITVNATTTTLNTTVNATTTTLNTTVIATTTATLNTTVIATTTATLNTTLSIMTTTPNRTTITTTTSFSETTSGITTANATAEGEANALLDLTKDISSLSSEQIDQLVSQLEGLLSGPTVSLALGNLSINIISNLLDASPETLLSSSERMIGITDTVGLKLVIGENPQTLLSPAVALSVKPADGTNFQEAVFTISNPDNVQVRGDQRMKRNVMRDSSAPQGSIRLPPSLTEGLTPEEQQLVSRVQFNFYQKSTLFQDKSLGERKLNSGILGASVANLSITGLKDSVVIKLRNIEPVPGNYVATCVYWDFELNSGSGGWNSDGCSVQNSTDDETICGCNHLTSFAILLALDREPSISREQATILTFITYIGCGVSAIFLSITLLTYLTFGKLRKDIPSNILIHLCTALLFLNLVFLVDAWLALYPDAEGLCISTAWFLHYFLLASFTWMGLEGVHMYLTIVKVFNSHISRYMLKFSLLGWGVPMIVVIIVIAIDKNNYGLVSYGRFTDGTSDEFCWLTNDVAFYVAVVAYYCVIFVFNVIMFILVLVQIRRIKRQNPHNAQHRTTLQDIRSVAGITILLGLTWGFAFFSWGPVNLAFMYLFAIFNSLQGLFIFLFHCAVKENVRKQWRTYLCCGRMRLPENSEWSRTATQKTVNRFSLSNVTSVNSSNSSRGNNISSSSFIVSESSEQMTGISSPFEDRAITADELNMDVVLNEINNQYRNQHGS</sequence>
<dbReference type="SUPFAM" id="SSF81321">
    <property type="entry name" value="Family A G protein-coupled receptor-like"/>
    <property type="match status" value="1"/>
</dbReference>
<dbReference type="InterPro" id="IPR057244">
    <property type="entry name" value="GAIN_B"/>
</dbReference>
<evidence type="ECO:0000259" key="18">
    <source>
        <dbReference type="PROSITE" id="PS50221"/>
    </source>
</evidence>
<dbReference type="Gene3D" id="2.60.220.50">
    <property type="match status" value="1"/>
</dbReference>
<evidence type="ECO:0000256" key="9">
    <source>
        <dbReference type="ARBA" id="ARBA00023136"/>
    </source>
</evidence>
<keyword evidence="12" id="KW-0325">Glycoprotein</keyword>
<evidence type="ECO:0000256" key="3">
    <source>
        <dbReference type="ARBA" id="ARBA00022475"/>
    </source>
</evidence>
<keyword evidence="10" id="KW-1015">Disulfide bond</keyword>
<keyword evidence="7 17" id="KW-1133">Transmembrane helix</keyword>
<dbReference type="GO" id="GO:0007189">
    <property type="term" value="P:adenylate cyclase-activating G protein-coupled receptor signaling pathway"/>
    <property type="evidence" value="ECO:0007669"/>
    <property type="project" value="TreeGrafter"/>
</dbReference>
<keyword evidence="8" id="KW-0297">G-protein coupled receptor</keyword>